<reference evidence="1" key="1">
    <citation type="journal article" date="2014" name="Front. Microbiol.">
        <title>High frequency of phylogenetically diverse reductive dehalogenase-homologous genes in deep subseafloor sedimentary metagenomes.</title>
        <authorList>
            <person name="Kawai M."/>
            <person name="Futagami T."/>
            <person name="Toyoda A."/>
            <person name="Takaki Y."/>
            <person name="Nishi S."/>
            <person name="Hori S."/>
            <person name="Arai W."/>
            <person name="Tsubouchi T."/>
            <person name="Morono Y."/>
            <person name="Uchiyama I."/>
            <person name="Ito T."/>
            <person name="Fujiyama A."/>
            <person name="Inagaki F."/>
            <person name="Takami H."/>
        </authorList>
    </citation>
    <scope>NUCLEOTIDE SEQUENCE</scope>
    <source>
        <strain evidence="1">Expedition CK06-06</strain>
    </source>
</reference>
<sequence>MEVIPKPQTIHGECGVVLSVPWEEGREALGLLVDLGVSITNLYLDDGEKLQEVEKQAVVNPGDEKDKSMGAEK</sequence>
<gene>
    <name evidence="1" type="ORF">S03H2_50525</name>
</gene>
<accession>X1I9T5</accession>
<dbReference type="AlphaFoldDB" id="X1I9T5"/>
<comment type="caution">
    <text evidence="1">The sequence shown here is derived from an EMBL/GenBank/DDBJ whole genome shotgun (WGS) entry which is preliminary data.</text>
</comment>
<proteinExistence type="predicted"/>
<evidence type="ECO:0000313" key="1">
    <source>
        <dbReference type="EMBL" id="GAH66020.1"/>
    </source>
</evidence>
<organism evidence="1">
    <name type="scientific">marine sediment metagenome</name>
    <dbReference type="NCBI Taxonomy" id="412755"/>
    <lineage>
        <taxon>unclassified sequences</taxon>
        <taxon>metagenomes</taxon>
        <taxon>ecological metagenomes</taxon>
    </lineage>
</organism>
<protein>
    <submittedName>
        <fullName evidence="1">Uncharacterized protein</fullName>
    </submittedName>
</protein>
<dbReference type="EMBL" id="BARU01031998">
    <property type="protein sequence ID" value="GAH66020.1"/>
    <property type="molecule type" value="Genomic_DNA"/>
</dbReference>
<name>X1I9T5_9ZZZZ</name>